<keyword evidence="1" id="KW-0732">Signal</keyword>
<dbReference type="RefSeq" id="WP_168002874.1">
    <property type="nucleotide sequence ID" value="NZ_JAATEO010000025.1"/>
</dbReference>
<reference evidence="3 4" key="1">
    <citation type="submission" date="2020-03" db="EMBL/GenBank/DDBJ databases">
        <title>WGS of actinomycetes isolated from Thailand.</title>
        <authorList>
            <person name="Thawai C."/>
        </authorList>
    </citation>
    <scope>NUCLEOTIDE SEQUENCE [LARGE SCALE GENOMIC DNA]</scope>
    <source>
        <strain evidence="3 4">HSS6-12</strain>
    </source>
</reference>
<feature type="domain" description="DUF305" evidence="2">
    <location>
        <begin position="51"/>
        <end position="196"/>
    </location>
</feature>
<evidence type="ECO:0000313" key="4">
    <source>
        <dbReference type="Proteomes" id="UP000783871"/>
    </source>
</evidence>
<dbReference type="InterPro" id="IPR012347">
    <property type="entry name" value="Ferritin-like"/>
</dbReference>
<dbReference type="Pfam" id="PF03713">
    <property type="entry name" value="DUF305"/>
    <property type="match status" value="1"/>
</dbReference>
<protein>
    <submittedName>
        <fullName evidence="3">DUF305 domain-containing protein</fullName>
    </submittedName>
</protein>
<keyword evidence="4" id="KW-1185">Reference proteome</keyword>
<evidence type="ECO:0000256" key="1">
    <source>
        <dbReference type="SAM" id="SignalP"/>
    </source>
</evidence>
<dbReference type="PANTHER" id="PTHR36933">
    <property type="entry name" value="SLL0788 PROTEIN"/>
    <property type="match status" value="1"/>
</dbReference>
<comment type="caution">
    <text evidence="3">The sequence shown here is derived from an EMBL/GenBank/DDBJ whole genome shotgun (WGS) entry which is preliminary data.</text>
</comment>
<feature type="signal peptide" evidence="1">
    <location>
        <begin position="1"/>
        <end position="22"/>
    </location>
</feature>
<organism evidence="3 4">
    <name type="scientific">Micromonospora thermarum</name>
    <dbReference type="NCBI Taxonomy" id="2720024"/>
    <lineage>
        <taxon>Bacteria</taxon>
        <taxon>Bacillati</taxon>
        <taxon>Actinomycetota</taxon>
        <taxon>Actinomycetes</taxon>
        <taxon>Micromonosporales</taxon>
        <taxon>Micromonosporaceae</taxon>
        <taxon>Micromonospora</taxon>
    </lineage>
</organism>
<dbReference type="Proteomes" id="UP000783871">
    <property type="component" value="Unassembled WGS sequence"/>
</dbReference>
<accession>A0ABX0ZBD1</accession>
<proteinExistence type="predicted"/>
<sequence length="199" mass="21240">MRRGTRIGAALLMAVVVPLLTAACGAAPDKPAPPAPAPTAVQVGNTHNDADVMYLQMMVAHHGQGLQLVRLAKTRAQREEIKTLAAAVEATQGDEVTMMKSWLGTWSKPTTVDRDPGSHAAHGGLPATGAEQVAALEKASGADFDRQFLNLFVGHQHNAVEMSQREAKEGANPETKEFARRVQESRADQIAQMLAFLNG</sequence>
<gene>
    <name evidence="3" type="ORF">HCJ94_21710</name>
</gene>
<dbReference type="InterPro" id="IPR005183">
    <property type="entry name" value="DUF305_CopM-like"/>
</dbReference>
<evidence type="ECO:0000259" key="2">
    <source>
        <dbReference type="Pfam" id="PF03713"/>
    </source>
</evidence>
<dbReference type="PANTHER" id="PTHR36933:SF1">
    <property type="entry name" value="SLL0788 PROTEIN"/>
    <property type="match status" value="1"/>
</dbReference>
<name>A0ABX0ZBD1_9ACTN</name>
<dbReference type="EMBL" id="JAATEO010000025">
    <property type="protein sequence ID" value="NJP34524.1"/>
    <property type="molecule type" value="Genomic_DNA"/>
</dbReference>
<evidence type="ECO:0000313" key="3">
    <source>
        <dbReference type="EMBL" id="NJP34524.1"/>
    </source>
</evidence>
<feature type="chain" id="PRO_5046836002" evidence="1">
    <location>
        <begin position="23"/>
        <end position="199"/>
    </location>
</feature>
<dbReference type="PROSITE" id="PS51257">
    <property type="entry name" value="PROKAR_LIPOPROTEIN"/>
    <property type="match status" value="1"/>
</dbReference>
<dbReference type="Gene3D" id="1.20.1260.10">
    <property type="match status" value="1"/>
</dbReference>